<dbReference type="InterPro" id="IPR005181">
    <property type="entry name" value="SASA"/>
</dbReference>
<dbReference type="InterPro" id="IPR039329">
    <property type="entry name" value="SIAE"/>
</dbReference>
<dbReference type="OrthoDB" id="9795554at2"/>
<evidence type="ECO:0000256" key="1">
    <source>
        <dbReference type="ARBA" id="ARBA00022801"/>
    </source>
</evidence>
<dbReference type="Gene3D" id="3.40.50.1110">
    <property type="entry name" value="SGNH hydrolase"/>
    <property type="match status" value="1"/>
</dbReference>
<dbReference type="GO" id="GO:0001681">
    <property type="term" value="F:sialate O-acetylesterase activity"/>
    <property type="evidence" value="ECO:0007669"/>
    <property type="project" value="InterPro"/>
</dbReference>
<comment type="caution">
    <text evidence="4">The sequence shown here is derived from an EMBL/GenBank/DDBJ whole genome shotgun (WGS) entry which is preliminary data.</text>
</comment>
<feature type="signal peptide" evidence="2">
    <location>
        <begin position="1"/>
        <end position="27"/>
    </location>
</feature>
<evidence type="ECO:0000256" key="2">
    <source>
        <dbReference type="SAM" id="SignalP"/>
    </source>
</evidence>
<gene>
    <name evidence="4" type="ORF">EOE67_19360</name>
</gene>
<dbReference type="SUPFAM" id="SSF52266">
    <property type="entry name" value="SGNH hydrolase"/>
    <property type="match status" value="1"/>
</dbReference>
<evidence type="ECO:0000259" key="3">
    <source>
        <dbReference type="Pfam" id="PF03629"/>
    </source>
</evidence>
<feature type="chain" id="PRO_5019136636" evidence="2">
    <location>
        <begin position="28"/>
        <end position="508"/>
    </location>
</feature>
<keyword evidence="5" id="KW-1185">Reference proteome</keyword>
<feature type="domain" description="Sialate O-acetylesterase" evidence="3">
    <location>
        <begin position="122"/>
        <end position="383"/>
    </location>
</feature>
<dbReference type="GO" id="GO:0005975">
    <property type="term" value="P:carbohydrate metabolic process"/>
    <property type="evidence" value="ECO:0007669"/>
    <property type="project" value="TreeGrafter"/>
</dbReference>
<dbReference type="InterPro" id="IPR013783">
    <property type="entry name" value="Ig-like_fold"/>
</dbReference>
<dbReference type="Proteomes" id="UP000283077">
    <property type="component" value="Unassembled WGS sequence"/>
</dbReference>
<dbReference type="Gene3D" id="2.60.40.10">
    <property type="entry name" value="Immunoglobulins"/>
    <property type="match status" value="1"/>
</dbReference>
<dbReference type="PANTHER" id="PTHR22901:SF0">
    <property type="entry name" value="SIALATE O-ACETYLESTERASE"/>
    <property type="match status" value="1"/>
</dbReference>
<dbReference type="Pfam" id="PF03629">
    <property type="entry name" value="SASA"/>
    <property type="match status" value="1"/>
</dbReference>
<reference evidence="4 5" key="1">
    <citation type="submission" date="2019-01" db="EMBL/GenBank/DDBJ databases">
        <authorList>
            <person name="Chen W.-M."/>
        </authorList>
    </citation>
    <scope>NUCLEOTIDE SEQUENCE [LARGE SCALE GENOMIC DNA]</scope>
    <source>
        <strain evidence="4 5">KYPC3</strain>
    </source>
</reference>
<keyword evidence="2" id="KW-0732">Signal</keyword>
<organism evidence="4 5">
    <name type="scientific">Rheinheimera riviphila</name>
    <dbReference type="NCBI Taxonomy" id="1834037"/>
    <lineage>
        <taxon>Bacteria</taxon>
        <taxon>Pseudomonadati</taxon>
        <taxon>Pseudomonadota</taxon>
        <taxon>Gammaproteobacteria</taxon>
        <taxon>Chromatiales</taxon>
        <taxon>Chromatiaceae</taxon>
        <taxon>Rheinheimera</taxon>
    </lineage>
</organism>
<name>A0A437QBP2_9GAMM</name>
<keyword evidence="1" id="KW-0378">Hydrolase</keyword>
<sequence>MKRIGSWYGNLLGICMMMTTIAVTAAAAPEQLVLAPLFSDQMVLQREQPLPIWGQAAPGSVVTLHLLDAQGAAITSASGEAIADDSGHWQITLPALPAAGPLQMEVATARQQITVKDVWLGDVWLASGQSNMEWPLSAQTENWQQAVKDAAYPKIRFLKVPNRVAATPQRQLPATPLAPSGATHWLAASAETVPDFSAIGWYFAKQNHLEKGVAVGVIDATWGGTVAQAWTPAAALWMLPAYQQAATAVIAQSQELAQALAQQIINKTPNQQPHWLPGVLFNAMIKPLVPYGLKGVLWYQGESNVDQAVHYHALFSTLIQSWRDEWQQPLPFLYVQLASYLQPKAQPAASAWAELREAQFQTLQLPATAMVVTTDLGDANDIHPARKKPVAERLWLAARRTVFGEAIIASGPVFSSLQIEGKQLRVRFEHVGTGLYSKDGTLRGFAIAGSDGKYHNATAKLEGNTVLLWSDKVAKPVSVRFGWADFTDANLYNSAHLPAVPFRAGEAK</sequence>
<dbReference type="InterPro" id="IPR036514">
    <property type="entry name" value="SGNH_hydro_sf"/>
</dbReference>
<evidence type="ECO:0000313" key="4">
    <source>
        <dbReference type="EMBL" id="RVU31970.1"/>
    </source>
</evidence>
<accession>A0A437QBP2</accession>
<dbReference type="EMBL" id="SACS01000033">
    <property type="protein sequence ID" value="RVU31970.1"/>
    <property type="molecule type" value="Genomic_DNA"/>
</dbReference>
<evidence type="ECO:0000313" key="5">
    <source>
        <dbReference type="Proteomes" id="UP000283077"/>
    </source>
</evidence>
<proteinExistence type="predicted"/>
<dbReference type="PANTHER" id="PTHR22901">
    <property type="entry name" value="SIALATE O-ACETYLESTERASE"/>
    <property type="match status" value="1"/>
</dbReference>
<protein>
    <submittedName>
        <fullName evidence="4">Sialate O-acetylesterase</fullName>
    </submittedName>
</protein>
<dbReference type="AlphaFoldDB" id="A0A437QBP2"/>